<name>A0A375IQR0_9BURK</name>
<reference evidence="1 2" key="1">
    <citation type="submission" date="2018-01" db="EMBL/GenBank/DDBJ databases">
        <authorList>
            <person name="Gaut B.S."/>
            <person name="Morton B.R."/>
            <person name="Clegg M.T."/>
            <person name="Duvall M.R."/>
        </authorList>
    </citation>
    <scope>NUCLEOTIDE SEQUENCE [LARGE SCALE GENOMIC DNA]</scope>
    <source>
        <strain evidence="1">Cupriavidus taiwanensis LMG 19425</strain>
        <plasmid evidence="2">Plasmid ii</plasmid>
    </source>
</reference>
<sequence length="29" mass="3580">MWKFQLAYHSKSQREHFVLANGWCRDLPM</sequence>
<evidence type="ECO:0000313" key="1">
    <source>
        <dbReference type="EMBL" id="SPK75939.1"/>
    </source>
</evidence>
<proteinExistence type="predicted"/>
<organism evidence="1 2">
    <name type="scientific">Cupriavidus taiwanensis</name>
    <dbReference type="NCBI Taxonomy" id="164546"/>
    <lineage>
        <taxon>Bacteria</taxon>
        <taxon>Pseudomonadati</taxon>
        <taxon>Pseudomonadota</taxon>
        <taxon>Betaproteobacteria</taxon>
        <taxon>Burkholderiales</taxon>
        <taxon>Burkholderiaceae</taxon>
        <taxon>Cupriavidus</taxon>
    </lineage>
</organism>
<evidence type="ECO:0000313" key="2">
    <source>
        <dbReference type="Proteomes" id="UP000255505"/>
    </source>
</evidence>
<keyword evidence="1" id="KW-0614">Plasmid</keyword>
<accession>A0A375IQR0</accession>
<dbReference type="AlphaFoldDB" id="A0A375IQR0"/>
<dbReference type="Proteomes" id="UP000255505">
    <property type="component" value="Plasmid II"/>
</dbReference>
<gene>
    <name evidence="1" type="ORF">CT19425_MP70099</name>
</gene>
<protein>
    <submittedName>
        <fullName evidence="1">Uncharacterized protein</fullName>
    </submittedName>
</protein>
<dbReference type="EMBL" id="LT991977">
    <property type="protein sequence ID" value="SPK75939.1"/>
    <property type="molecule type" value="Genomic_DNA"/>
</dbReference>
<geneLocation type="plasmid" evidence="1">
    <name>II</name>
</geneLocation>